<feature type="domain" description="PilZ" evidence="2">
    <location>
        <begin position="193"/>
        <end position="294"/>
    </location>
</feature>
<evidence type="ECO:0000259" key="2">
    <source>
        <dbReference type="Pfam" id="PF07238"/>
    </source>
</evidence>
<feature type="compositionally biased region" description="Basic and acidic residues" evidence="1">
    <location>
        <begin position="1"/>
        <end position="12"/>
    </location>
</feature>
<evidence type="ECO:0000313" key="4">
    <source>
        <dbReference type="Proteomes" id="UP000317155"/>
    </source>
</evidence>
<name>A0A550J8Z8_9BACT</name>
<dbReference type="EMBL" id="VJVV01000009">
    <property type="protein sequence ID" value="TRO79676.1"/>
    <property type="molecule type" value="Genomic_DNA"/>
</dbReference>
<organism evidence="3 4">
    <name type="scientific">Trichloromonas acetexigens</name>
    <dbReference type="NCBI Taxonomy" id="38815"/>
    <lineage>
        <taxon>Bacteria</taxon>
        <taxon>Pseudomonadati</taxon>
        <taxon>Thermodesulfobacteriota</taxon>
        <taxon>Desulfuromonadia</taxon>
        <taxon>Desulfuromonadales</taxon>
        <taxon>Trichloromonadaceae</taxon>
        <taxon>Trichloromonas</taxon>
    </lineage>
</organism>
<protein>
    <recommendedName>
        <fullName evidence="2">PilZ domain-containing protein</fullName>
    </recommendedName>
</protein>
<dbReference type="SUPFAM" id="SSF141371">
    <property type="entry name" value="PilZ domain-like"/>
    <property type="match status" value="1"/>
</dbReference>
<evidence type="ECO:0000256" key="1">
    <source>
        <dbReference type="SAM" id="MobiDB-lite"/>
    </source>
</evidence>
<dbReference type="OrthoDB" id="5405402at2"/>
<sequence>MVLDLCGDHPLDNLKGSGRTAPRHQQQEKDKDGLHDGHASFLFLVQMVGIGYLESNRCHGPKTRPPLFRQGYPAMKRLLLGDTRQPLLETIEGMLKHWGYRVLVSSRPEQIKVLLRETSPDLLILGAEFLANSENSLRKRVEKLVTAGNCPLLVLNEEGIENNLTIPHDPIAVPIDLFSFFAQVQRHTERFPRKNLRLTVKLPGMFSRGAQTCLAEVLSLSIQGLMIKTSLRMEPGDTLTVCVPLVGMSKELELTGRVLYGVQPNADNNYLQGVGVEFIDLSESDREALGDFIRKRFFGDVSTEEHAPQVSPDQFEQPR</sequence>
<dbReference type="Pfam" id="PF07238">
    <property type="entry name" value="PilZ"/>
    <property type="match status" value="1"/>
</dbReference>
<comment type="caution">
    <text evidence="3">The sequence shown here is derived from an EMBL/GenBank/DDBJ whole genome shotgun (WGS) entry which is preliminary data.</text>
</comment>
<dbReference type="GO" id="GO:0035438">
    <property type="term" value="F:cyclic-di-GMP binding"/>
    <property type="evidence" value="ECO:0007669"/>
    <property type="project" value="InterPro"/>
</dbReference>
<feature type="compositionally biased region" description="Basic and acidic residues" evidence="1">
    <location>
        <begin position="25"/>
        <end position="34"/>
    </location>
</feature>
<evidence type="ECO:0000313" key="3">
    <source>
        <dbReference type="EMBL" id="TRO79676.1"/>
    </source>
</evidence>
<feature type="region of interest" description="Disordered" evidence="1">
    <location>
        <begin position="1"/>
        <end position="34"/>
    </location>
</feature>
<gene>
    <name evidence="3" type="ORF">FL622_12245</name>
</gene>
<proteinExistence type="predicted"/>
<reference evidence="3 4" key="1">
    <citation type="submission" date="2019-07" db="EMBL/GenBank/DDBJ databases">
        <title>Insights of Desulfuromonas acetexigens electromicrobiology.</title>
        <authorList>
            <person name="Katuri K."/>
            <person name="Sapireddy V."/>
            <person name="Shaw D.R."/>
            <person name="Saikaly P."/>
        </authorList>
    </citation>
    <scope>NUCLEOTIDE SEQUENCE [LARGE SCALE GENOMIC DNA]</scope>
    <source>
        <strain evidence="3 4">2873</strain>
    </source>
</reference>
<accession>A0A550J8Z8</accession>
<keyword evidence="4" id="KW-1185">Reference proteome</keyword>
<dbReference type="Proteomes" id="UP000317155">
    <property type="component" value="Unassembled WGS sequence"/>
</dbReference>
<dbReference type="AlphaFoldDB" id="A0A550J8Z8"/>
<dbReference type="InterPro" id="IPR009875">
    <property type="entry name" value="PilZ_domain"/>
</dbReference>
<dbReference type="Gene3D" id="2.40.10.220">
    <property type="entry name" value="predicted glycosyltransferase like domains"/>
    <property type="match status" value="1"/>
</dbReference>